<gene>
    <name evidence="1" type="ORF">AQJ91_29450</name>
</gene>
<protein>
    <submittedName>
        <fullName evidence="1">Uncharacterized protein</fullName>
    </submittedName>
</protein>
<dbReference type="AlphaFoldDB" id="A0A117RZ34"/>
<evidence type="ECO:0000313" key="2">
    <source>
        <dbReference type="Proteomes" id="UP000053260"/>
    </source>
</evidence>
<dbReference type="STRING" id="909626.AQJ91_29450"/>
<name>A0A117RZ34_9ACTN</name>
<accession>A0A117RZ34</accession>
<dbReference type="Proteomes" id="UP000053260">
    <property type="component" value="Unassembled WGS sequence"/>
</dbReference>
<sequence length="85" mass="9330">MRAPPRSRLLGRRRARLAAALAAGAPLVVRDRPVLGEVFRGGTRFARVIAPDLALEEGTLSLLVSLNRPVADSTWRWRRGMEGQA</sequence>
<reference evidence="1 2" key="1">
    <citation type="submission" date="2015-10" db="EMBL/GenBank/DDBJ databases">
        <title>Draft genome sequence of Streptomyces sp. RV15, isolated from a marine sponge.</title>
        <authorList>
            <person name="Ruckert C."/>
            <person name="Abdelmohsen U.R."/>
            <person name="Winkler A."/>
            <person name="Hentschel U."/>
            <person name="Kalinowski J."/>
            <person name="Kampfer P."/>
            <person name="Glaeser S."/>
        </authorList>
    </citation>
    <scope>NUCLEOTIDE SEQUENCE [LARGE SCALE GENOMIC DNA]</scope>
    <source>
        <strain evidence="1 2">RV15</strain>
    </source>
</reference>
<proteinExistence type="predicted"/>
<dbReference type="EMBL" id="LMXB01000074">
    <property type="protein sequence ID" value="KUO17527.1"/>
    <property type="molecule type" value="Genomic_DNA"/>
</dbReference>
<evidence type="ECO:0000313" key="1">
    <source>
        <dbReference type="EMBL" id="KUO17527.1"/>
    </source>
</evidence>
<organism evidence="1 2">
    <name type="scientific">Streptomyces dysideae</name>
    <dbReference type="NCBI Taxonomy" id="909626"/>
    <lineage>
        <taxon>Bacteria</taxon>
        <taxon>Bacillati</taxon>
        <taxon>Actinomycetota</taxon>
        <taxon>Actinomycetes</taxon>
        <taxon>Kitasatosporales</taxon>
        <taxon>Streptomycetaceae</taxon>
        <taxon>Streptomyces</taxon>
    </lineage>
</organism>
<keyword evidence="2" id="KW-1185">Reference proteome</keyword>
<comment type="caution">
    <text evidence="1">The sequence shown here is derived from an EMBL/GenBank/DDBJ whole genome shotgun (WGS) entry which is preliminary data.</text>
</comment>